<keyword evidence="4" id="KW-0597">Phosphoprotein</keyword>
<feature type="transmembrane region" description="Helical" evidence="13">
    <location>
        <begin position="18"/>
        <end position="37"/>
    </location>
</feature>
<organism evidence="15 17">
    <name type="scientific">[Ruminococcus] torques</name>
    <dbReference type="NCBI Taxonomy" id="33039"/>
    <lineage>
        <taxon>Bacteria</taxon>
        <taxon>Bacillati</taxon>
        <taxon>Bacillota</taxon>
        <taxon>Clostridia</taxon>
        <taxon>Lachnospirales</taxon>
        <taxon>Lachnospiraceae</taxon>
        <taxon>Mediterraneibacter</taxon>
    </lineage>
</organism>
<dbReference type="GeneID" id="97330139"/>
<dbReference type="EMBL" id="RCYR01000003">
    <property type="protein sequence ID" value="RYS81389.1"/>
    <property type="molecule type" value="Genomic_DNA"/>
</dbReference>
<keyword evidence="12 13" id="KW-0472">Membrane</keyword>
<evidence type="ECO:0000256" key="10">
    <source>
        <dbReference type="ARBA" id="ARBA00022989"/>
    </source>
</evidence>
<protein>
    <recommendedName>
        <fullName evidence="3">histidine kinase</fullName>
        <ecNumber evidence="3">2.7.13.3</ecNumber>
    </recommendedName>
</protein>
<feature type="transmembrane region" description="Helical" evidence="13">
    <location>
        <begin position="95"/>
        <end position="116"/>
    </location>
</feature>
<evidence type="ECO:0000256" key="2">
    <source>
        <dbReference type="ARBA" id="ARBA00004141"/>
    </source>
</evidence>
<evidence type="ECO:0000256" key="12">
    <source>
        <dbReference type="ARBA" id="ARBA00023136"/>
    </source>
</evidence>
<dbReference type="Proteomes" id="UP000095787">
    <property type="component" value="Unassembled WGS sequence"/>
</dbReference>
<dbReference type="PRINTS" id="PR00344">
    <property type="entry name" value="BCTRLSENSOR"/>
</dbReference>
<dbReference type="SMART" id="SM00388">
    <property type="entry name" value="HisKA"/>
    <property type="match status" value="1"/>
</dbReference>
<dbReference type="InterPro" id="IPR025201">
    <property type="entry name" value="KdpD_TM"/>
</dbReference>
<evidence type="ECO:0000313" key="18">
    <source>
        <dbReference type="Proteomes" id="UP000292665"/>
    </source>
</evidence>
<evidence type="ECO:0000259" key="14">
    <source>
        <dbReference type="PROSITE" id="PS50109"/>
    </source>
</evidence>
<dbReference type="InterPro" id="IPR036890">
    <property type="entry name" value="HATPase_C_sf"/>
</dbReference>
<comment type="catalytic activity">
    <reaction evidence="1">
        <text>ATP + protein L-histidine = ADP + protein N-phospho-L-histidine.</text>
        <dbReference type="EC" id="2.7.13.3"/>
    </reaction>
</comment>
<dbReference type="Gene3D" id="1.20.120.620">
    <property type="entry name" value="Backbone structure of the membrane domain of e. Coli histidine kinase receptor kdpd"/>
    <property type="match status" value="1"/>
</dbReference>
<gene>
    <name evidence="15" type="primary">kdpD</name>
    <name evidence="16" type="ORF">EAI93_03300</name>
    <name evidence="15" type="ORF">ERS852456_00522</name>
</gene>
<dbReference type="PROSITE" id="PS50109">
    <property type="entry name" value="HIS_KIN"/>
    <property type="match status" value="1"/>
</dbReference>
<dbReference type="SUPFAM" id="SSF55874">
    <property type="entry name" value="ATPase domain of HSP90 chaperone/DNA topoisomerase II/histidine kinase"/>
    <property type="match status" value="1"/>
</dbReference>
<evidence type="ECO:0000256" key="4">
    <source>
        <dbReference type="ARBA" id="ARBA00022553"/>
    </source>
</evidence>
<dbReference type="GO" id="GO:0005886">
    <property type="term" value="C:plasma membrane"/>
    <property type="evidence" value="ECO:0007669"/>
    <property type="project" value="TreeGrafter"/>
</dbReference>
<keyword evidence="11" id="KW-0902">Two-component regulatory system</keyword>
<feature type="transmembrane region" description="Helical" evidence="13">
    <location>
        <begin position="63"/>
        <end position="83"/>
    </location>
</feature>
<dbReference type="EMBL" id="CYZO01000005">
    <property type="protein sequence ID" value="CUN67661.1"/>
    <property type="molecule type" value="Genomic_DNA"/>
</dbReference>
<keyword evidence="6 13" id="KW-0812">Transmembrane</keyword>
<dbReference type="InterPro" id="IPR003661">
    <property type="entry name" value="HisK_dim/P_dom"/>
</dbReference>
<dbReference type="CDD" id="cd00082">
    <property type="entry name" value="HisKA"/>
    <property type="match status" value="1"/>
</dbReference>
<dbReference type="InterPro" id="IPR003594">
    <property type="entry name" value="HATPase_dom"/>
</dbReference>
<accession>A0A173YTV4</accession>
<keyword evidence="8" id="KW-0418">Kinase</keyword>
<keyword evidence="5 15" id="KW-0808">Transferase</keyword>
<dbReference type="Pfam" id="PF13493">
    <property type="entry name" value="DUF4118"/>
    <property type="match status" value="1"/>
</dbReference>
<dbReference type="PANTHER" id="PTHR45569">
    <property type="entry name" value="SENSOR PROTEIN KDPD"/>
    <property type="match status" value="1"/>
</dbReference>
<evidence type="ECO:0000256" key="5">
    <source>
        <dbReference type="ARBA" id="ARBA00022679"/>
    </source>
</evidence>
<dbReference type="Pfam" id="PF02518">
    <property type="entry name" value="HATPase_c"/>
    <property type="match status" value="1"/>
</dbReference>
<evidence type="ECO:0000313" key="17">
    <source>
        <dbReference type="Proteomes" id="UP000095787"/>
    </source>
</evidence>
<dbReference type="GO" id="GO:0000155">
    <property type="term" value="F:phosphorelay sensor kinase activity"/>
    <property type="evidence" value="ECO:0007669"/>
    <property type="project" value="InterPro"/>
</dbReference>
<dbReference type="AlphaFoldDB" id="A0A173YTV4"/>
<dbReference type="SUPFAM" id="SSF47384">
    <property type="entry name" value="Homodimeric domain of signal transducing histidine kinase"/>
    <property type="match status" value="1"/>
</dbReference>
<dbReference type="Gene3D" id="1.10.287.130">
    <property type="match status" value="1"/>
</dbReference>
<keyword evidence="7" id="KW-0547">Nucleotide-binding</keyword>
<comment type="subcellular location">
    <subcellularLocation>
        <location evidence="2">Membrane</location>
        <topology evidence="2">Multi-pass membrane protein</topology>
    </subcellularLocation>
</comment>
<evidence type="ECO:0000256" key="3">
    <source>
        <dbReference type="ARBA" id="ARBA00012438"/>
    </source>
</evidence>
<dbReference type="SMART" id="SM00387">
    <property type="entry name" value="HATPase_c"/>
    <property type="match status" value="1"/>
</dbReference>
<evidence type="ECO:0000256" key="6">
    <source>
        <dbReference type="ARBA" id="ARBA00022692"/>
    </source>
</evidence>
<dbReference type="PANTHER" id="PTHR45569:SF1">
    <property type="entry name" value="SENSOR PROTEIN KDPD"/>
    <property type="match status" value="1"/>
</dbReference>
<keyword evidence="10 13" id="KW-1133">Transmembrane helix</keyword>
<evidence type="ECO:0000313" key="16">
    <source>
        <dbReference type="EMBL" id="RYS81389.1"/>
    </source>
</evidence>
<evidence type="ECO:0000313" key="15">
    <source>
        <dbReference type="EMBL" id="CUN67661.1"/>
    </source>
</evidence>
<dbReference type="GO" id="GO:0005524">
    <property type="term" value="F:ATP binding"/>
    <property type="evidence" value="ECO:0007669"/>
    <property type="project" value="UniProtKB-KW"/>
</dbReference>
<dbReference type="Proteomes" id="UP000292665">
    <property type="component" value="Unassembled WGS sequence"/>
</dbReference>
<keyword evidence="9" id="KW-0067">ATP-binding</keyword>
<feature type="domain" description="Histidine kinase" evidence="14">
    <location>
        <begin position="145"/>
        <end position="361"/>
    </location>
</feature>
<reference evidence="16 18" key="2">
    <citation type="journal article" date="2019" name="Science, e1252229">
        <title>Invertible promoters mediate bacterial phase variation, antibiotic resistance, and host adaptation in the gut.</title>
        <authorList>
            <person name="Jiang X."/>
            <person name="Hall A.B."/>
            <person name="Arthur T.D."/>
            <person name="Plichta D.R."/>
            <person name="Covington C.T."/>
            <person name="Poyet M."/>
            <person name="Crothers J."/>
            <person name="Moses P.L."/>
            <person name="Tolonen A.C."/>
            <person name="Vlamakis H."/>
            <person name="Alm E.J."/>
            <person name="Xavier R.J."/>
        </authorList>
    </citation>
    <scope>NUCLEOTIDE SEQUENCE [LARGE SCALE GENOMIC DNA]</scope>
    <source>
        <strain evidence="16">Aa_0143</strain>
        <strain evidence="18">aa_0143</strain>
    </source>
</reference>
<evidence type="ECO:0000256" key="8">
    <source>
        <dbReference type="ARBA" id="ARBA00022777"/>
    </source>
</evidence>
<name>A0A173YTV4_9FIRM</name>
<dbReference type="InterPro" id="IPR038318">
    <property type="entry name" value="KdpD_sf"/>
</dbReference>
<dbReference type="Pfam" id="PF00512">
    <property type="entry name" value="HisKA"/>
    <property type="match status" value="1"/>
</dbReference>
<evidence type="ECO:0000256" key="13">
    <source>
        <dbReference type="SAM" id="Phobius"/>
    </source>
</evidence>
<evidence type="ECO:0000256" key="7">
    <source>
        <dbReference type="ARBA" id="ARBA00022741"/>
    </source>
</evidence>
<proteinExistence type="predicted"/>
<dbReference type="InterPro" id="IPR052023">
    <property type="entry name" value="Histidine_kinase_KdpD"/>
</dbReference>
<dbReference type="RefSeq" id="WP_004846890.1">
    <property type="nucleotide sequence ID" value="NZ_AP028249.1"/>
</dbReference>
<evidence type="ECO:0000256" key="11">
    <source>
        <dbReference type="ARBA" id="ARBA00023012"/>
    </source>
</evidence>
<reference evidence="15 17" key="1">
    <citation type="submission" date="2015-09" db="EMBL/GenBank/DDBJ databases">
        <authorList>
            <consortium name="Pathogen Informatics"/>
        </authorList>
    </citation>
    <scope>NUCLEOTIDE SEQUENCE [LARGE SCALE GENOMIC DNA]</scope>
    <source>
        <strain evidence="15 17">2789STDY5834841</strain>
    </source>
</reference>
<dbReference type="Gene3D" id="3.30.565.10">
    <property type="entry name" value="Histidine kinase-like ATPase, C-terminal domain"/>
    <property type="match status" value="1"/>
</dbReference>
<sequence length="367" mass="41027">MNRQNNKTERKKTISDTLFTAFMLFTATAVSFCFFHLGNKNSANITVIYTLALILTALKTSGYVYGIVASLFCVIAVNFLFSYPFFKFNFSLDGYPVTFIGMLAITLITSATTTSLKQHQKAAAEREKALAEADKEKLRANLLRAVSHDLRTPLTSIIGSSSSYLENGSDMTEYERTELVSNIKEDSEWLLNMVENLLTITRIDNNSQDKVKKSPEVVEEVVSEAIQRLRKRLSDVRIKVHMPNDFLMIPMDATLIEQVLINLLENASVHSESTEEIDLIITQTKECVSFSVRDYGKGIDPEQLPYIFEGQRSSGKNSDHHKGIGIGLSICKTIIEAHGGKLTAVNHKHGAEFIFTLPKEKEVEANA</sequence>
<dbReference type="EC" id="2.7.13.3" evidence="3"/>
<dbReference type="InterPro" id="IPR036097">
    <property type="entry name" value="HisK_dim/P_sf"/>
</dbReference>
<dbReference type="InterPro" id="IPR005467">
    <property type="entry name" value="His_kinase_dom"/>
</dbReference>
<evidence type="ECO:0000256" key="9">
    <source>
        <dbReference type="ARBA" id="ARBA00022840"/>
    </source>
</evidence>
<evidence type="ECO:0000256" key="1">
    <source>
        <dbReference type="ARBA" id="ARBA00000085"/>
    </source>
</evidence>
<dbReference type="InterPro" id="IPR004358">
    <property type="entry name" value="Sig_transdc_His_kin-like_C"/>
</dbReference>